<keyword evidence="5" id="KW-0804">Transcription</keyword>
<keyword evidence="8" id="KW-1185">Reference proteome</keyword>
<dbReference type="Pfam" id="PF13185">
    <property type="entry name" value="GAF_2"/>
    <property type="match status" value="1"/>
</dbReference>
<dbReference type="Gene3D" id="3.30.450.40">
    <property type="match status" value="1"/>
</dbReference>
<sequence length="566" mass="64685">MNLLHIKDIANKYSRAISTILDIDVIIIDSEYNKIAYTSRNVSNQLPVTRTSVIGEVLTTGKVLIIEDNRKYPICKNCVDSSQCKIQGMISVPIMYNERPVGAVALLVPKNMKTSIFEKVGPAIDFLESMADLLSFRLKNMEDYALLEKTKSERETIINTIEEGLLSLDGRNEVSFCNDQFLKYFNIEEDILGRNAEDIFKNSTISNMILSPKDKIVKSLFLEDKGQSFRGIVSKKNVVVNGAKEGILLSFKSLRDSHWSYSSVMDRYKSLSFDKLRSSDQCMVETIEKAKEFAIDGCNVLIGSEDGLEVMEIARSMHNFSDRSKERFVRMDCTGKTYSDLENELFGTDKNPLLGALNLANQGTVLMMNIEECPLYLQKDILDVIKYRKNPRNQVEHEATDIRFIMHTSRDLKELSGKKMFNDELHYRLMENSLEIPPLRARKKDLPFIIEGRIRELAIRHGKSELKFSREALEILAGHTWPGNFSELDKTLETIIFNAEGKAVEENDIMSFGFFREEEKSCNLEIIEEQLLKQMVADKMSKEAIAEKMGISRATLYRKLKKQGLQ</sequence>
<evidence type="ECO:0000313" key="7">
    <source>
        <dbReference type="EMBL" id="MBP1917870.1"/>
    </source>
</evidence>
<dbReference type="InterPro" id="IPR003018">
    <property type="entry name" value="GAF"/>
</dbReference>
<dbReference type="PANTHER" id="PTHR32071">
    <property type="entry name" value="TRANSCRIPTIONAL REGULATORY PROTEIN"/>
    <property type="match status" value="1"/>
</dbReference>
<evidence type="ECO:0000256" key="4">
    <source>
        <dbReference type="ARBA" id="ARBA00023125"/>
    </source>
</evidence>
<comment type="caution">
    <text evidence="7">The sequence shown here is derived from an EMBL/GenBank/DDBJ whole genome shotgun (WGS) entry which is preliminary data.</text>
</comment>
<dbReference type="SUPFAM" id="SSF55781">
    <property type="entry name" value="GAF domain-like"/>
    <property type="match status" value="1"/>
</dbReference>
<gene>
    <name evidence="7" type="ORF">J2Z34_000341</name>
</gene>
<dbReference type="Gene3D" id="1.10.10.60">
    <property type="entry name" value="Homeodomain-like"/>
    <property type="match status" value="1"/>
</dbReference>
<dbReference type="InterPro" id="IPR058031">
    <property type="entry name" value="AAA_lid_NorR"/>
</dbReference>
<dbReference type="InterPro" id="IPR002078">
    <property type="entry name" value="Sigma_54_int"/>
</dbReference>
<name>A0ABS4G0L0_9CLOT</name>
<evidence type="ECO:0000256" key="5">
    <source>
        <dbReference type="ARBA" id="ARBA00023163"/>
    </source>
</evidence>
<keyword evidence="1" id="KW-0547">Nucleotide-binding</keyword>
<dbReference type="Pfam" id="PF25601">
    <property type="entry name" value="AAA_lid_14"/>
    <property type="match status" value="1"/>
</dbReference>
<reference evidence="7 8" key="1">
    <citation type="submission" date="2021-03" db="EMBL/GenBank/DDBJ databases">
        <title>Genomic Encyclopedia of Type Strains, Phase IV (KMG-IV): sequencing the most valuable type-strain genomes for metagenomic binning, comparative biology and taxonomic classification.</title>
        <authorList>
            <person name="Goeker M."/>
        </authorList>
    </citation>
    <scope>NUCLEOTIDE SEQUENCE [LARGE SCALE GENOMIC DNA]</scope>
    <source>
        <strain evidence="7 8">DSM 6139</strain>
    </source>
</reference>
<dbReference type="Gene3D" id="1.10.8.60">
    <property type="match status" value="1"/>
</dbReference>
<proteinExistence type="predicted"/>
<dbReference type="SUPFAM" id="SSF52540">
    <property type="entry name" value="P-loop containing nucleoside triphosphate hydrolases"/>
    <property type="match status" value="1"/>
</dbReference>
<evidence type="ECO:0000256" key="2">
    <source>
        <dbReference type="ARBA" id="ARBA00022840"/>
    </source>
</evidence>
<dbReference type="InterPro" id="IPR027417">
    <property type="entry name" value="P-loop_NTPase"/>
</dbReference>
<evidence type="ECO:0000313" key="8">
    <source>
        <dbReference type="Proteomes" id="UP001519271"/>
    </source>
</evidence>
<feature type="domain" description="Sigma-54 factor interaction" evidence="6">
    <location>
        <begin position="276"/>
        <end position="497"/>
    </location>
</feature>
<protein>
    <submittedName>
        <fullName evidence="7">Transcriptional regulator with PAS, ATPase and Fis domain</fullName>
    </submittedName>
</protein>
<evidence type="ECO:0000256" key="1">
    <source>
        <dbReference type="ARBA" id="ARBA00022741"/>
    </source>
</evidence>
<accession>A0ABS4G0L0</accession>
<dbReference type="InterPro" id="IPR009057">
    <property type="entry name" value="Homeodomain-like_sf"/>
</dbReference>
<dbReference type="SUPFAM" id="SSF46689">
    <property type="entry name" value="Homeodomain-like"/>
    <property type="match status" value="1"/>
</dbReference>
<dbReference type="Pfam" id="PF00158">
    <property type="entry name" value="Sigma54_activat"/>
    <property type="match status" value="1"/>
</dbReference>
<dbReference type="Pfam" id="PF02796">
    <property type="entry name" value="HTH_7"/>
    <property type="match status" value="1"/>
</dbReference>
<dbReference type="Gene3D" id="3.40.50.300">
    <property type="entry name" value="P-loop containing nucleotide triphosphate hydrolases"/>
    <property type="match status" value="1"/>
</dbReference>
<evidence type="ECO:0000259" key="6">
    <source>
        <dbReference type="PROSITE" id="PS50045"/>
    </source>
</evidence>
<dbReference type="Gene3D" id="3.30.450.20">
    <property type="entry name" value="PAS domain"/>
    <property type="match status" value="1"/>
</dbReference>
<dbReference type="InterPro" id="IPR029016">
    <property type="entry name" value="GAF-like_dom_sf"/>
</dbReference>
<dbReference type="EMBL" id="JAGGKC010000002">
    <property type="protein sequence ID" value="MBP1917870.1"/>
    <property type="molecule type" value="Genomic_DNA"/>
</dbReference>
<dbReference type="RefSeq" id="WP_209458121.1">
    <property type="nucleotide sequence ID" value="NZ_JAGGKC010000002.1"/>
</dbReference>
<keyword evidence="2" id="KW-0067">ATP-binding</keyword>
<dbReference type="InterPro" id="IPR006120">
    <property type="entry name" value="Resolvase_HTH_dom"/>
</dbReference>
<dbReference type="PROSITE" id="PS50045">
    <property type="entry name" value="SIGMA54_INTERACT_4"/>
    <property type="match status" value="1"/>
</dbReference>
<keyword evidence="4" id="KW-0238">DNA-binding</keyword>
<evidence type="ECO:0000256" key="3">
    <source>
        <dbReference type="ARBA" id="ARBA00023015"/>
    </source>
</evidence>
<organism evidence="7 8">
    <name type="scientific">Youngiibacter multivorans</name>
    <dbReference type="NCBI Taxonomy" id="937251"/>
    <lineage>
        <taxon>Bacteria</taxon>
        <taxon>Bacillati</taxon>
        <taxon>Bacillota</taxon>
        <taxon>Clostridia</taxon>
        <taxon>Eubacteriales</taxon>
        <taxon>Clostridiaceae</taxon>
        <taxon>Youngiibacter</taxon>
    </lineage>
</organism>
<dbReference type="PANTHER" id="PTHR32071:SF119">
    <property type="entry name" value="SIGMA L-DEPENDENT TRANSCRIPTIONAL REGULATOR YPLP-RELATED"/>
    <property type="match status" value="1"/>
</dbReference>
<keyword evidence="3" id="KW-0805">Transcription regulation</keyword>
<dbReference type="Proteomes" id="UP001519271">
    <property type="component" value="Unassembled WGS sequence"/>
</dbReference>